<sequence>MNLNLENTIIPRLYDETNVGMLLITYLIKAIKINYILPMGDFKNTLSRTCLAGRQEHKKDENPCLIL</sequence>
<comment type="caution">
    <text evidence="1">The sequence shown here is derived from an EMBL/GenBank/DDBJ whole genome shotgun (WGS) entry which is preliminary data.</text>
</comment>
<protein>
    <submittedName>
        <fullName evidence="1">Uncharacterized protein</fullName>
    </submittedName>
</protein>
<keyword evidence="2" id="KW-1185">Reference proteome</keyword>
<proteinExistence type="predicted"/>
<dbReference type="EMBL" id="JBHSFV010000009">
    <property type="protein sequence ID" value="MFC4635135.1"/>
    <property type="molecule type" value="Genomic_DNA"/>
</dbReference>
<accession>A0ABV9I1K7</accession>
<evidence type="ECO:0000313" key="1">
    <source>
        <dbReference type="EMBL" id="MFC4635135.1"/>
    </source>
</evidence>
<gene>
    <name evidence="1" type="ORF">ACFO3O_14575</name>
</gene>
<organism evidence="1 2">
    <name type="scientific">Dokdonia ponticola</name>
    <dbReference type="NCBI Taxonomy" id="2041041"/>
    <lineage>
        <taxon>Bacteria</taxon>
        <taxon>Pseudomonadati</taxon>
        <taxon>Bacteroidota</taxon>
        <taxon>Flavobacteriia</taxon>
        <taxon>Flavobacteriales</taxon>
        <taxon>Flavobacteriaceae</taxon>
        <taxon>Dokdonia</taxon>
    </lineage>
</organism>
<evidence type="ECO:0000313" key="2">
    <source>
        <dbReference type="Proteomes" id="UP001596043"/>
    </source>
</evidence>
<reference evidence="2" key="1">
    <citation type="journal article" date="2019" name="Int. J. Syst. Evol. Microbiol.">
        <title>The Global Catalogue of Microorganisms (GCM) 10K type strain sequencing project: providing services to taxonomists for standard genome sequencing and annotation.</title>
        <authorList>
            <consortium name="The Broad Institute Genomics Platform"/>
            <consortium name="The Broad Institute Genome Sequencing Center for Infectious Disease"/>
            <person name="Wu L."/>
            <person name="Ma J."/>
        </authorList>
    </citation>
    <scope>NUCLEOTIDE SEQUENCE [LARGE SCALE GENOMIC DNA]</scope>
    <source>
        <strain evidence="2">YJ-61-S</strain>
    </source>
</reference>
<name>A0ABV9I1K7_9FLAO</name>
<dbReference type="Proteomes" id="UP001596043">
    <property type="component" value="Unassembled WGS sequence"/>
</dbReference>